<dbReference type="GO" id="GO:0098609">
    <property type="term" value="P:cell-cell adhesion"/>
    <property type="evidence" value="ECO:0007669"/>
    <property type="project" value="InterPro"/>
</dbReference>
<evidence type="ECO:0000256" key="4">
    <source>
        <dbReference type="ARBA" id="ARBA00022889"/>
    </source>
</evidence>
<dbReference type="Gene3D" id="1.25.10.10">
    <property type="entry name" value="Leucine-rich Repeat Variant"/>
    <property type="match status" value="1"/>
</dbReference>
<evidence type="ECO:0000256" key="2">
    <source>
        <dbReference type="ARBA" id="ARBA00005462"/>
    </source>
</evidence>
<feature type="region of interest" description="Disordered" evidence="7">
    <location>
        <begin position="87"/>
        <end position="106"/>
    </location>
</feature>
<dbReference type="PROSITE" id="PS50176">
    <property type="entry name" value="ARM_REPEAT"/>
    <property type="match status" value="1"/>
</dbReference>
<evidence type="ECO:0000256" key="7">
    <source>
        <dbReference type="SAM" id="MobiDB-lite"/>
    </source>
</evidence>
<organism evidence="8 9">
    <name type="scientific">Liparis tanakae</name>
    <name type="common">Tanaka's snailfish</name>
    <dbReference type="NCBI Taxonomy" id="230148"/>
    <lineage>
        <taxon>Eukaryota</taxon>
        <taxon>Metazoa</taxon>
        <taxon>Chordata</taxon>
        <taxon>Craniata</taxon>
        <taxon>Vertebrata</taxon>
        <taxon>Euteleostomi</taxon>
        <taxon>Actinopterygii</taxon>
        <taxon>Neopterygii</taxon>
        <taxon>Teleostei</taxon>
        <taxon>Neoteleostei</taxon>
        <taxon>Acanthomorphata</taxon>
        <taxon>Eupercaria</taxon>
        <taxon>Perciformes</taxon>
        <taxon>Cottioidei</taxon>
        <taxon>Cottales</taxon>
        <taxon>Liparidae</taxon>
        <taxon>Liparis</taxon>
    </lineage>
</organism>
<dbReference type="AlphaFoldDB" id="A0A4Z2IEK2"/>
<dbReference type="GO" id="GO:0005912">
    <property type="term" value="C:adherens junction"/>
    <property type="evidence" value="ECO:0007669"/>
    <property type="project" value="TreeGrafter"/>
</dbReference>
<dbReference type="InterPro" id="IPR000225">
    <property type="entry name" value="Armadillo"/>
</dbReference>
<name>A0A4Z2IEK2_9TELE</name>
<feature type="compositionally biased region" description="Pro residues" evidence="7">
    <location>
        <begin position="261"/>
        <end position="277"/>
    </location>
</feature>
<dbReference type="Proteomes" id="UP000314294">
    <property type="component" value="Unassembled WGS sequence"/>
</dbReference>
<evidence type="ECO:0000313" key="8">
    <source>
        <dbReference type="EMBL" id="TNN76418.1"/>
    </source>
</evidence>
<sequence length="796" mass="85607">MAQGRARCALPPSLSFLPSLLPLSGISRHCAVDELHAPGEINAMTLEPMKSALSIGNVAHTSLALPSGHQCRSGQQRVLEQVQTIRRIRSRTSSSGRTGSTSLSPTFLDVMTQSGSNYTSDTMETRLWLQRLARNAPSYDSIFAEALKSQNTSNGSLFFGNGFSQALIQEKNGNRHSVHNMKGSSVKRSAASTYQSKSYASVGSAAAPGQPNTSRSDSDLMWHRPVPQRSAPPQRMPSTRGTTTRTTTRTKRATARFVTCAPPPTVGAQPRQPPPYPVNGGGGPSRPHSQFVSSQVNLTRTTPRLNGNSGLADITMKEAVEFLSSDDETYQHCGASFIQHNTFVDDKAKEEVLKLSGVPPLVALLRSSSSRVSETASAALRNLSFKSNHSKEEVQRAGGIAAAAAALRDTDSVEIQKQLTGLLWNLSSADGLKPDLLKSALPVLMESAILPYTTGPDRTDGSSRDPEVFFNATGNLSSTKQSNRQALRKCRGLVDSLVGYVQNCVEAGTPDDKSVENCVCILHNLTFQLEAEVPVLFSRITLLAKAANTSLGPADAGPIGCFSQQSKAAAAHEQHFDFPVVEDPQPSGAGLLIHSTTLQSYLSLLETSEREETQEACCGALQNLTTHDSIVSSVMSQTIVQKLNGLQVICPLLKSKKVNMQRNTVGLVGNLTKNPNLHNAMARKALPELLGILSAGTKEGNESDDTLAMACQTSNCLLMKEPEMAKPLINKTLINSLKDLSQNGYLPKSSKAAALLLFNMWSEKDVQNLLKKQGMNKSSFVNDITTAAHRSMQVVD</sequence>
<evidence type="ECO:0000313" key="9">
    <source>
        <dbReference type="Proteomes" id="UP000314294"/>
    </source>
</evidence>
<dbReference type="OrthoDB" id="3245100at2759"/>
<dbReference type="GO" id="GO:0005634">
    <property type="term" value="C:nucleus"/>
    <property type="evidence" value="ECO:0007669"/>
    <property type="project" value="TreeGrafter"/>
</dbReference>
<gene>
    <name evidence="8" type="primary">PKP1_0</name>
    <name evidence="8" type="ORF">EYF80_013283</name>
</gene>
<evidence type="ECO:0000256" key="1">
    <source>
        <dbReference type="ARBA" id="ARBA00004282"/>
    </source>
</evidence>
<keyword evidence="5" id="KW-0965">Cell junction</keyword>
<dbReference type="Pfam" id="PF00514">
    <property type="entry name" value="Arm"/>
    <property type="match status" value="3"/>
</dbReference>
<evidence type="ECO:0000256" key="5">
    <source>
        <dbReference type="ARBA" id="ARBA00022949"/>
    </source>
</evidence>
<feature type="region of interest" description="Disordered" evidence="7">
    <location>
        <begin position="199"/>
        <end position="293"/>
    </location>
</feature>
<dbReference type="PANTHER" id="PTHR10372">
    <property type="entry name" value="PLAKOPHILLIN-RELATED"/>
    <property type="match status" value="1"/>
</dbReference>
<dbReference type="InterPro" id="IPR016024">
    <property type="entry name" value="ARM-type_fold"/>
</dbReference>
<dbReference type="GO" id="GO:0005886">
    <property type="term" value="C:plasma membrane"/>
    <property type="evidence" value="ECO:0007669"/>
    <property type="project" value="TreeGrafter"/>
</dbReference>
<keyword evidence="3" id="KW-0677">Repeat</keyword>
<comment type="caution">
    <text evidence="8">The sequence shown here is derived from an EMBL/GenBank/DDBJ whole genome shotgun (WGS) entry which is preliminary data.</text>
</comment>
<proteinExistence type="inferred from homology"/>
<comment type="subcellular location">
    <subcellularLocation>
        <location evidence="1">Cell junction</location>
    </subcellularLocation>
</comment>
<dbReference type="GO" id="GO:0005737">
    <property type="term" value="C:cytoplasm"/>
    <property type="evidence" value="ECO:0007669"/>
    <property type="project" value="TreeGrafter"/>
</dbReference>
<comment type="similarity">
    <text evidence="2">Belongs to the beta-catenin family.</text>
</comment>
<accession>A0A4Z2IEK2</accession>
<evidence type="ECO:0000256" key="6">
    <source>
        <dbReference type="PROSITE-ProRule" id="PRU00259"/>
    </source>
</evidence>
<evidence type="ECO:0000256" key="3">
    <source>
        <dbReference type="ARBA" id="ARBA00022737"/>
    </source>
</evidence>
<reference evidence="8 9" key="1">
    <citation type="submission" date="2019-03" db="EMBL/GenBank/DDBJ databases">
        <title>First draft genome of Liparis tanakae, snailfish: a comprehensive survey of snailfish specific genes.</title>
        <authorList>
            <person name="Kim W."/>
            <person name="Song I."/>
            <person name="Jeong J.-H."/>
            <person name="Kim D."/>
            <person name="Kim S."/>
            <person name="Ryu S."/>
            <person name="Song J.Y."/>
            <person name="Lee S.K."/>
        </authorList>
    </citation>
    <scope>NUCLEOTIDE SEQUENCE [LARGE SCALE GENOMIC DNA]</scope>
    <source>
        <tissue evidence="8">Muscle</tissue>
    </source>
</reference>
<dbReference type="EMBL" id="SRLO01000093">
    <property type="protein sequence ID" value="TNN76418.1"/>
    <property type="molecule type" value="Genomic_DNA"/>
</dbReference>
<dbReference type="PANTHER" id="PTHR10372:SF3">
    <property type="entry name" value="PLAKOPHILIN-1"/>
    <property type="match status" value="1"/>
</dbReference>
<keyword evidence="9" id="KW-1185">Reference proteome</keyword>
<dbReference type="SMART" id="SM00185">
    <property type="entry name" value="ARM"/>
    <property type="match status" value="5"/>
</dbReference>
<protein>
    <submittedName>
        <fullName evidence="8">Plakophilin-1</fullName>
    </submittedName>
</protein>
<dbReference type="InterPro" id="IPR028435">
    <property type="entry name" value="Plakophilin/d_Catenin"/>
</dbReference>
<keyword evidence="4" id="KW-0130">Cell adhesion</keyword>
<feature type="compositionally biased region" description="Low complexity" evidence="7">
    <location>
        <begin position="91"/>
        <end position="102"/>
    </location>
</feature>
<feature type="repeat" description="ARM" evidence="6">
    <location>
        <begin position="356"/>
        <end position="398"/>
    </location>
</feature>
<dbReference type="InterPro" id="IPR011989">
    <property type="entry name" value="ARM-like"/>
</dbReference>
<dbReference type="SUPFAM" id="SSF48371">
    <property type="entry name" value="ARM repeat"/>
    <property type="match status" value="1"/>
</dbReference>